<dbReference type="PROSITE" id="PS50975">
    <property type="entry name" value="ATP_GRASP"/>
    <property type="match status" value="1"/>
</dbReference>
<organism evidence="5 6">
    <name type="scientific">Halomonas daqiaonensis</name>
    <dbReference type="NCBI Taxonomy" id="650850"/>
    <lineage>
        <taxon>Bacteria</taxon>
        <taxon>Pseudomonadati</taxon>
        <taxon>Pseudomonadota</taxon>
        <taxon>Gammaproteobacteria</taxon>
        <taxon>Oceanospirillales</taxon>
        <taxon>Halomonadaceae</taxon>
        <taxon>Halomonas</taxon>
    </lineage>
</organism>
<proteinExistence type="inferred from homology"/>
<dbReference type="OrthoDB" id="9800957at2"/>
<dbReference type="SUPFAM" id="SSF56059">
    <property type="entry name" value="Glutathione synthetase ATP-binding domain-like"/>
    <property type="match status" value="1"/>
</dbReference>
<dbReference type="Proteomes" id="UP000198807">
    <property type="component" value="Unassembled WGS sequence"/>
</dbReference>
<dbReference type="AlphaFoldDB" id="A0A1H7W8E3"/>
<dbReference type="InterPro" id="IPR011095">
    <property type="entry name" value="Dala_Dala_lig_C"/>
</dbReference>
<dbReference type="EMBL" id="FOBC01000030">
    <property type="protein sequence ID" value="SEM17770.1"/>
    <property type="molecule type" value="Genomic_DNA"/>
</dbReference>
<dbReference type="InterPro" id="IPR013815">
    <property type="entry name" value="ATP_grasp_subdomain_1"/>
</dbReference>
<dbReference type="RefSeq" id="WP_089715867.1">
    <property type="nucleotide sequence ID" value="NZ_FOBC01000030.1"/>
</dbReference>
<evidence type="ECO:0000256" key="1">
    <source>
        <dbReference type="ARBA" id="ARBA00010871"/>
    </source>
</evidence>
<dbReference type="Gene3D" id="3.30.470.20">
    <property type="entry name" value="ATP-grasp fold, B domain"/>
    <property type="match status" value="1"/>
</dbReference>
<dbReference type="STRING" id="650850.SAMN04488129_13025"/>
<comment type="similarity">
    <text evidence="1">Belongs to the D-alanine--D-alanine ligase family.</text>
</comment>
<keyword evidence="3" id="KW-0067">ATP-binding</keyword>
<dbReference type="Pfam" id="PF07478">
    <property type="entry name" value="Dala_Dala_lig_C"/>
    <property type="match status" value="1"/>
</dbReference>
<evidence type="ECO:0000259" key="4">
    <source>
        <dbReference type="PROSITE" id="PS50975"/>
    </source>
</evidence>
<keyword evidence="3" id="KW-0547">Nucleotide-binding</keyword>
<evidence type="ECO:0000313" key="6">
    <source>
        <dbReference type="Proteomes" id="UP000198807"/>
    </source>
</evidence>
<keyword evidence="2 5" id="KW-0436">Ligase</keyword>
<keyword evidence="6" id="KW-1185">Reference proteome</keyword>
<reference evidence="6" key="1">
    <citation type="submission" date="2016-10" db="EMBL/GenBank/DDBJ databases">
        <authorList>
            <person name="Varghese N."/>
            <person name="Submissions S."/>
        </authorList>
    </citation>
    <scope>NUCLEOTIDE SEQUENCE [LARGE SCALE GENOMIC DNA]</scope>
    <source>
        <strain evidence="6">CGMCC 1.9150</strain>
    </source>
</reference>
<name>A0A1H7W8E3_9GAMM</name>
<dbReference type="Gene3D" id="3.30.1490.20">
    <property type="entry name" value="ATP-grasp fold, A domain"/>
    <property type="match status" value="1"/>
</dbReference>
<dbReference type="InterPro" id="IPR011761">
    <property type="entry name" value="ATP-grasp"/>
</dbReference>
<evidence type="ECO:0000256" key="3">
    <source>
        <dbReference type="PROSITE-ProRule" id="PRU00409"/>
    </source>
</evidence>
<feature type="domain" description="ATP-grasp" evidence="4">
    <location>
        <begin position="116"/>
        <end position="329"/>
    </location>
</feature>
<dbReference type="GO" id="GO:0008716">
    <property type="term" value="F:D-alanine-D-alanine ligase activity"/>
    <property type="evidence" value="ECO:0007669"/>
    <property type="project" value="InterPro"/>
</dbReference>
<accession>A0A1H7W8E3</accession>
<dbReference type="PANTHER" id="PTHR23132">
    <property type="entry name" value="D-ALANINE--D-ALANINE LIGASE"/>
    <property type="match status" value="1"/>
</dbReference>
<dbReference type="GO" id="GO:0046872">
    <property type="term" value="F:metal ion binding"/>
    <property type="evidence" value="ECO:0007669"/>
    <property type="project" value="InterPro"/>
</dbReference>
<evidence type="ECO:0000256" key="2">
    <source>
        <dbReference type="ARBA" id="ARBA00022598"/>
    </source>
</evidence>
<sequence>MSDIQVAVLLGDPHLPYAYAIGGGFGDEELAAVVHLREALARLEGFHFTFLDNHGTWIDDLRANPPDLALNLCDTGFRNDWELERDVPALLEILGIPYTGADPMSISLTTDKALVRALAAGQGIPVPNETYVDLNAAPLVLPAIYPCLIKPNSSGGSFGITRDCVVRDVMEAEAYLRWLAQQPGIVDALIQDFLTGPEYTLGLIGNGASGFTVLPPLQIDYSALDPELPPILTYGSKADPDSPYWEKLSFRQADIDDVTWSQLVDHSVKLFRRLGLRDYARIDFREGEDGQPRVLDVNTNPTWYWDGKLAMMAEWGGYPYHELLRLILEAAMTRYGLRRPD</sequence>
<dbReference type="PANTHER" id="PTHR23132:SF23">
    <property type="entry name" value="D-ALANINE--D-ALANINE LIGASE B"/>
    <property type="match status" value="1"/>
</dbReference>
<protein>
    <submittedName>
        <fullName evidence="5">D-alanine-D-alanine ligase</fullName>
    </submittedName>
</protein>
<evidence type="ECO:0000313" key="5">
    <source>
        <dbReference type="EMBL" id="SEM17770.1"/>
    </source>
</evidence>
<gene>
    <name evidence="5" type="ORF">SAMN04488129_13025</name>
</gene>
<dbReference type="GO" id="GO:0005524">
    <property type="term" value="F:ATP binding"/>
    <property type="evidence" value="ECO:0007669"/>
    <property type="project" value="UniProtKB-UniRule"/>
</dbReference>